<evidence type="ECO:0000313" key="7">
    <source>
        <dbReference type="Proteomes" id="UP000612329"/>
    </source>
</evidence>
<proteinExistence type="predicted"/>
<dbReference type="InterPro" id="IPR008217">
    <property type="entry name" value="Ccc1_fam"/>
</dbReference>
<dbReference type="GO" id="GO:0005384">
    <property type="term" value="F:manganese ion transmembrane transporter activity"/>
    <property type="evidence" value="ECO:0007669"/>
    <property type="project" value="InterPro"/>
</dbReference>
<keyword evidence="7" id="KW-1185">Reference proteome</keyword>
<gene>
    <name evidence="6" type="ORF">GCM10007962_24880</name>
</gene>
<keyword evidence="3 5" id="KW-1133">Transmembrane helix</keyword>
<evidence type="ECO:0000313" key="6">
    <source>
        <dbReference type="EMBL" id="GGK29649.1"/>
    </source>
</evidence>
<dbReference type="PANTHER" id="PTHR31851">
    <property type="entry name" value="FE(2+)/MN(2+) TRANSPORTER PCL1"/>
    <property type="match status" value="1"/>
</dbReference>
<dbReference type="SUPFAM" id="SSF47240">
    <property type="entry name" value="Ferritin-like"/>
    <property type="match status" value="1"/>
</dbReference>
<comment type="caution">
    <text evidence="6">The sequence shown here is derived from an EMBL/GenBank/DDBJ whole genome shotgun (WGS) entry which is preliminary data.</text>
</comment>
<accession>A0A8J3BPU6</accession>
<organism evidence="6 7">
    <name type="scientific">Yeosuana aromativorans</name>
    <dbReference type="NCBI Taxonomy" id="288019"/>
    <lineage>
        <taxon>Bacteria</taxon>
        <taxon>Pseudomonadati</taxon>
        <taxon>Bacteroidota</taxon>
        <taxon>Flavobacteriia</taxon>
        <taxon>Flavobacteriales</taxon>
        <taxon>Flavobacteriaceae</taxon>
        <taxon>Yeosuana</taxon>
    </lineage>
</organism>
<feature type="transmembrane region" description="Helical" evidence="5">
    <location>
        <begin position="282"/>
        <end position="303"/>
    </location>
</feature>
<dbReference type="InterPro" id="IPR009078">
    <property type="entry name" value="Ferritin-like_SF"/>
</dbReference>
<keyword evidence="2 5" id="KW-0812">Transmembrane</keyword>
<feature type="transmembrane region" description="Helical" evidence="5">
    <location>
        <begin position="179"/>
        <end position="200"/>
    </location>
</feature>
<name>A0A8J3BPU6_9FLAO</name>
<keyword evidence="4 5" id="KW-0472">Membrane</keyword>
<dbReference type="AlphaFoldDB" id="A0A8J3BPU6"/>
<reference evidence="6" key="2">
    <citation type="submission" date="2020-09" db="EMBL/GenBank/DDBJ databases">
        <authorList>
            <person name="Sun Q."/>
            <person name="Ohkuma M."/>
        </authorList>
    </citation>
    <scope>NUCLEOTIDE SEQUENCE</scope>
    <source>
        <strain evidence="6">JCM 12862</strain>
    </source>
</reference>
<evidence type="ECO:0000256" key="4">
    <source>
        <dbReference type="ARBA" id="ARBA00023136"/>
    </source>
</evidence>
<comment type="subcellular location">
    <subcellularLocation>
        <location evidence="1">Endomembrane system</location>
        <topology evidence="1">Multi-pass membrane protein</topology>
    </subcellularLocation>
</comment>
<dbReference type="GO" id="GO:0012505">
    <property type="term" value="C:endomembrane system"/>
    <property type="evidence" value="ECO:0007669"/>
    <property type="project" value="UniProtKB-SubCell"/>
</dbReference>
<feature type="transmembrane region" description="Helical" evidence="5">
    <location>
        <begin position="309"/>
        <end position="332"/>
    </location>
</feature>
<dbReference type="RefSeq" id="WP_188653596.1">
    <property type="nucleotide sequence ID" value="NZ_BMNR01000005.1"/>
</dbReference>
<protein>
    <recommendedName>
        <fullName evidence="8">Rubrerythrin family protein</fullName>
    </recommendedName>
</protein>
<evidence type="ECO:0000256" key="5">
    <source>
        <dbReference type="SAM" id="Phobius"/>
    </source>
</evidence>
<reference evidence="6" key="1">
    <citation type="journal article" date="2014" name="Int. J. Syst. Evol. Microbiol.">
        <title>Complete genome sequence of Corynebacterium casei LMG S-19264T (=DSM 44701T), isolated from a smear-ripened cheese.</title>
        <authorList>
            <consortium name="US DOE Joint Genome Institute (JGI-PGF)"/>
            <person name="Walter F."/>
            <person name="Albersmeier A."/>
            <person name="Kalinowski J."/>
            <person name="Ruckert C."/>
        </authorList>
    </citation>
    <scope>NUCLEOTIDE SEQUENCE</scope>
    <source>
        <strain evidence="6">JCM 12862</strain>
    </source>
</reference>
<evidence type="ECO:0000256" key="1">
    <source>
        <dbReference type="ARBA" id="ARBA00004127"/>
    </source>
</evidence>
<dbReference type="Pfam" id="PF01988">
    <property type="entry name" value="VIT1"/>
    <property type="match status" value="1"/>
</dbReference>
<evidence type="ECO:0000256" key="3">
    <source>
        <dbReference type="ARBA" id="ARBA00022989"/>
    </source>
</evidence>
<evidence type="ECO:0000256" key="2">
    <source>
        <dbReference type="ARBA" id="ARBA00022692"/>
    </source>
</evidence>
<dbReference type="GO" id="GO:0030026">
    <property type="term" value="P:intracellular manganese ion homeostasis"/>
    <property type="evidence" value="ECO:0007669"/>
    <property type="project" value="InterPro"/>
</dbReference>
<dbReference type="Proteomes" id="UP000612329">
    <property type="component" value="Unassembled WGS sequence"/>
</dbReference>
<evidence type="ECO:0008006" key="8">
    <source>
        <dbReference type="Google" id="ProtNLM"/>
    </source>
</evidence>
<sequence>MNPLKNIQTEVDASYLYGILAQNELDDNVADIFKEMSGIEQGHALAFMKSHNIPIEKLPKPSNRAKTLKIIGKLLGYDYVLGVLMDTERSIASSIISARKTTNTNASLSDTAHVEILKNILDNNKHKISGSNLSRFEKRHRSVGGNALRAAVLGGNDGLVSNFSLVMGIAGATSGQNEVLLAGIAGLLAGALSMSLGEWISVKSSQELYENQMELEMEELEVNPEGEKKELALIYQAKGIPKEQAKQMAHDIMKNKEHAHEVLVKEELGINKEDLQGSAMEAAVASFILFAIGAIIPVIPFFFSGGLNAIISSTILSAFGLFLIGAAITLFTGKSVWYSGFRQVLFGLLAAAITYGIGTLIGVSLAG</sequence>
<dbReference type="EMBL" id="BMNR01000005">
    <property type="protein sequence ID" value="GGK29649.1"/>
    <property type="molecule type" value="Genomic_DNA"/>
</dbReference>
<feature type="transmembrane region" description="Helical" evidence="5">
    <location>
        <begin position="344"/>
        <end position="366"/>
    </location>
</feature>